<dbReference type="InterPro" id="IPR019775">
    <property type="entry name" value="WD40_repeat_CS"/>
</dbReference>
<dbReference type="Gene3D" id="3.40.50.300">
    <property type="entry name" value="P-loop containing nucleotide triphosphate hydrolases"/>
    <property type="match status" value="1"/>
</dbReference>
<dbReference type="InterPro" id="IPR015943">
    <property type="entry name" value="WD40/YVTN_repeat-like_dom_sf"/>
</dbReference>
<organism evidence="6 7">
    <name type="scientific">Nonomuraea typhae</name>
    <dbReference type="NCBI Taxonomy" id="2603600"/>
    <lineage>
        <taxon>Bacteria</taxon>
        <taxon>Bacillati</taxon>
        <taxon>Actinomycetota</taxon>
        <taxon>Actinomycetes</taxon>
        <taxon>Streptosporangiales</taxon>
        <taxon>Streptosporangiaceae</taxon>
        <taxon>Nonomuraea</taxon>
    </lineage>
</organism>
<feature type="repeat" description="WD" evidence="3">
    <location>
        <begin position="1210"/>
        <end position="1240"/>
    </location>
</feature>
<dbReference type="InterPro" id="IPR001387">
    <property type="entry name" value="Cro/C1-type_HTH"/>
</dbReference>
<dbReference type="PROSITE" id="PS50082">
    <property type="entry name" value="WD_REPEATS_2"/>
    <property type="match status" value="2"/>
</dbReference>
<evidence type="ECO:0000313" key="7">
    <source>
        <dbReference type="Proteomes" id="UP001612741"/>
    </source>
</evidence>
<evidence type="ECO:0000256" key="3">
    <source>
        <dbReference type="PROSITE-ProRule" id="PRU00221"/>
    </source>
</evidence>
<evidence type="ECO:0000313" key="6">
    <source>
        <dbReference type="EMBL" id="MFI6502468.1"/>
    </source>
</evidence>
<dbReference type="PROSITE" id="PS50294">
    <property type="entry name" value="WD_REPEATS_REGION"/>
    <property type="match status" value="1"/>
</dbReference>
<dbReference type="RefSeq" id="WP_397087782.1">
    <property type="nucleotide sequence ID" value="NZ_JBITGY010000010.1"/>
</dbReference>
<dbReference type="Gene3D" id="2.130.10.10">
    <property type="entry name" value="YVTN repeat-like/Quinoprotein amine dehydrogenase"/>
    <property type="match status" value="3"/>
</dbReference>
<dbReference type="Pfam" id="PF00400">
    <property type="entry name" value="WD40"/>
    <property type="match status" value="2"/>
</dbReference>
<proteinExistence type="predicted"/>
<dbReference type="InterPro" id="IPR027417">
    <property type="entry name" value="P-loop_NTPase"/>
</dbReference>
<sequence>MGRPEKPLDPQAGPIEAFAYALRRLREEAGRPTYRELARRTRYSATALQVASRGERLPSLAVTLAFVQACGGDRQEWEQRWRAAETVLAAALEVPDITGMAALSGGADVAEDTSRSAQPGPAGAVEAPYTGLAGYRVQDADRFFGRDELVAGLLGQLAEQRFLALVGPSGSGKSSLLRAGLIPAARERLLSGGRLVTIVFTPGRHPLAALREALAADAPPPRHPATPPTSQEEEGSAAGDLPEGDLTGLAGWSGMLSAAPGVELLLVVDQFEEVFTLCADARERAAFFSVLLSARRAGSRVRVVLGLRGDFYGHCAAHRALAEALQAATVLVTPMSAAELRQVVVKPAALRHVMVEPALVATIAAEAADQPGALPLVSHALLETWRRRRGKSLTLYGYRTAGGIRGAIAQTAEAVYVTLSAGQQEVARRLLLRLITVDADGQVTRRPQQRADLPGSDQPDPCSPIGTPLSTGPGPGGRSDAGTAGKTGVVLERLAQARLVTVDTQTVQLAHEAVITSWPRLRDWVTADRQGLRIRQQLAEAAASWRELGRDPSGLYRGARLATTRDWVIHNGDHTGLTPDEQAFLNASISADQAEHAALRRSSRRFRTLSAALALLLAAVSGAAVLAKQQRHLAEQQLAQSQSRELAAQAQTAAVTNTPQALHLAVQAYQRAPTAEARSSLLNISTVPRASTHLNDPDQGQNPRQRRYIPALAFSPDGRLLARAEGRFGPVRIWDIASGALLSSIGHRAFAIAFSPDGRRLALEEWGVVVVWDLPSHRPIAKLAGALPAVAAVAFSFDGLQVAAQSFEPVETDEKRVHDRPVVMVWDVASGKKTTYRGERAITRLKAAQGEALRARAAGLPTGDKTFPFPLFPGYSHDGRIRIERARDTGAFSVIQPPTGRKKSWTPQPGSRAWATSPDGRVLVLGHQHGQISLWDVTERLPIATLQSYPGDVIALAVSQDGSLLATADHTGVIAIHDSSRMPLLGHTGPIGSITYIPDSKKITTHDQVTVQDWDLATRQPRPLPLADRSLPLAAAYSPDGRTLAISSTAMPPRRQIRLWDAHTGHQLGTLPLPVPPSAQWPNHLAFSSTGHTLLGRTADGYAYLWDMRTRTLLQGAVRCPGATFTPHGHQFICLDQDRISVHDTPDKPLPPAPPPRTDPARTSEVRSSYSPDGRNLATLSDNKVTLWDTRSRTKVPAPPSFPTPAHAAAFSTDGRLLAIAGNDGSILLWDVHQHTTWATLTGHTGAVTSLAFSPDGTSLASGGADQTIIVWPLHPETVLR</sequence>
<feature type="region of interest" description="Disordered" evidence="4">
    <location>
        <begin position="443"/>
        <end position="484"/>
    </location>
</feature>
<dbReference type="InterPro" id="IPR001680">
    <property type="entry name" value="WD40_rpt"/>
</dbReference>
<comment type="caution">
    <text evidence="6">The sequence shown here is derived from an EMBL/GenBank/DDBJ whole genome shotgun (WGS) entry which is preliminary data.</text>
</comment>
<dbReference type="SMART" id="SM00530">
    <property type="entry name" value="HTH_XRE"/>
    <property type="match status" value="1"/>
</dbReference>
<keyword evidence="1 3" id="KW-0853">WD repeat</keyword>
<dbReference type="Pfam" id="PF20703">
    <property type="entry name" value="nSTAND1"/>
    <property type="match status" value="1"/>
</dbReference>
<accession>A0ABW7Z301</accession>
<keyword evidence="2" id="KW-0677">Repeat</keyword>
<evidence type="ECO:0000256" key="4">
    <source>
        <dbReference type="SAM" id="MobiDB-lite"/>
    </source>
</evidence>
<feature type="compositionally biased region" description="Low complexity" evidence="4">
    <location>
        <begin position="463"/>
        <end position="472"/>
    </location>
</feature>
<evidence type="ECO:0000259" key="5">
    <source>
        <dbReference type="SMART" id="SM00530"/>
    </source>
</evidence>
<dbReference type="PROSITE" id="PS00678">
    <property type="entry name" value="WD_REPEATS_1"/>
    <property type="match status" value="1"/>
</dbReference>
<evidence type="ECO:0000256" key="1">
    <source>
        <dbReference type="ARBA" id="ARBA00022574"/>
    </source>
</evidence>
<feature type="region of interest" description="Disordered" evidence="4">
    <location>
        <begin position="1143"/>
        <end position="1175"/>
    </location>
</feature>
<dbReference type="EMBL" id="JBITGY010000010">
    <property type="protein sequence ID" value="MFI6502468.1"/>
    <property type="molecule type" value="Genomic_DNA"/>
</dbReference>
<feature type="domain" description="HTH cro/C1-type" evidence="5">
    <location>
        <begin position="21"/>
        <end position="77"/>
    </location>
</feature>
<feature type="compositionally biased region" description="Pro residues" evidence="4">
    <location>
        <begin position="218"/>
        <end position="227"/>
    </location>
</feature>
<protein>
    <recommendedName>
        <fullName evidence="5">HTH cro/C1-type domain-containing protein</fullName>
    </recommendedName>
</protein>
<dbReference type="PANTHER" id="PTHR19879:SF9">
    <property type="entry name" value="TRANSCRIPTION INITIATION FACTOR TFIID SUBUNIT 5"/>
    <property type="match status" value="1"/>
</dbReference>
<dbReference type="CDD" id="cd00200">
    <property type="entry name" value="WD40"/>
    <property type="match status" value="1"/>
</dbReference>
<keyword evidence="7" id="KW-1185">Reference proteome</keyword>
<evidence type="ECO:0000256" key="2">
    <source>
        <dbReference type="ARBA" id="ARBA00022737"/>
    </source>
</evidence>
<dbReference type="SUPFAM" id="SSF50998">
    <property type="entry name" value="Quinoprotein alcohol dehydrogenase-like"/>
    <property type="match status" value="1"/>
</dbReference>
<name>A0ABW7Z301_9ACTN</name>
<dbReference type="SMART" id="SM00320">
    <property type="entry name" value="WD40"/>
    <property type="match status" value="8"/>
</dbReference>
<feature type="repeat" description="WD" evidence="3">
    <location>
        <begin position="1241"/>
        <end position="1281"/>
    </location>
</feature>
<dbReference type="PANTHER" id="PTHR19879">
    <property type="entry name" value="TRANSCRIPTION INITIATION FACTOR TFIID"/>
    <property type="match status" value="1"/>
</dbReference>
<feature type="compositionally biased region" description="Pro residues" evidence="4">
    <location>
        <begin position="1148"/>
        <end position="1158"/>
    </location>
</feature>
<dbReference type="Proteomes" id="UP001612741">
    <property type="component" value="Unassembled WGS sequence"/>
</dbReference>
<dbReference type="InterPro" id="IPR011047">
    <property type="entry name" value="Quinoprotein_ADH-like_sf"/>
</dbReference>
<dbReference type="InterPro" id="IPR049052">
    <property type="entry name" value="nSTAND1"/>
</dbReference>
<dbReference type="SUPFAM" id="SSF52540">
    <property type="entry name" value="P-loop containing nucleoside triphosphate hydrolases"/>
    <property type="match status" value="1"/>
</dbReference>
<reference evidence="6 7" key="1">
    <citation type="submission" date="2024-10" db="EMBL/GenBank/DDBJ databases">
        <title>The Natural Products Discovery Center: Release of the First 8490 Sequenced Strains for Exploring Actinobacteria Biosynthetic Diversity.</title>
        <authorList>
            <person name="Kalkreuter E."/>
            <person name="Kautsar S.A."/>
            <person name="Yang D."/>
            <person name="Bader C.D."/>
            <person name="Teijaro C.N."/>
            <person name="Fluegel L."/>
            <person name="Davis C.M."/>
            <person name="Simpson J.R."/>
            <person name="Lauterbach L."/>
            <person name="Steele A.D."/>
            <person name="Gui C."/>
            <person name="Meng S."/>
            <person name="Li G."/>
            <person name="Viehrig K."/>
            <person name="Ye F."/>
            <person name="Su P."/>
            <person name="Kiefer A.F."/>
            <person name="Nichols A."/>
            <person name="Cepeda A.J."/>
            <person name="Yan W."/>
            <person name="Fan B."/>
            <person name="Jiang Y."/>
            <person name="Adhikari A."/>
            <person name="Zheng C.-J."/>
            <person name="Schuster L."/>
            <person name="Cowan T.M."/>
            <person name="Smanski M.J."/>
            <person name="Chevrette M.G."/>
            <person name="De Carvalho L.P.S."/>
            <person name="Shen B."/>
        </authorList>
    </citation>
    <scope>NUCLEOTIDE SEQUENCE [LARGE SCALE GENOMIC DNA]</scope>
    <source>
        <strain evidence="6 7">NPDC050545</strain>
    </source>
</reference>
<gene>
    <name evidence="6" type="ORF">ACIBG2_34175</name>
</gene>
<feature type="region of interest" description="Disordered" evidence="4">
    <location>
        <begin position="216"/>
        <end position="241"/>
    </location>
</feature>